<protein>
    <recommendedName>
        <fullName evidence="3">DUF4440 domain-containing protein</fullName>
    </recommendedName>
</protein>
<evidence type="ECO:0000313" key="2">
    <source>
        <dbReference type="Proteomes" id="UP001651880"/>
    </source>
</evidence>
<evidence type="ECO:0008006" key="3">
    <source>
        <dbReference type="Google" id="ProtNLM"/>
    </source>
</evidence>
<dbReference type="RefSeq" id="WP_255228138.1">
    <property type="nucleotide sequence ID" value="NZ_JAJEKE010000013.1"/>
</dbReference>
<sequence>MKFNKTKYRIPVFIIAAGLLVFLASFFFADRGYFGQLFTNIKKPKVEENADPGEKSESDISMEKSEKDIIDETIEKMSQNFVASCFARDEHIINGLLSKDAAYIKSPDGSSFIRYTGGGQLIEGYMATDRGLADYRQRWCYTEGETAMAGVEITLEGNNKPVVWYLHYKKENGQWKLFMLENE</sequence>
<name>A0ABT1NK23_9FIRM</name>
<reference evidence="1 2" key="1">
    <citation type="submission" date="2021-10" db="EMBL/GenBank/DDBJ databases">
        <title>Lutispora strain m25 sp. nov., a thermophilic, non-spore-forming bacterium isolated from a lab-scale methanogenic bioreactor digesting anaerobic sludge.</title>
        <authorList>
            <person name="El Houari A."/>
            <person name="Mcdonald J."/>
        </authorList>
    </citation>
    <scope>NUCLEOTIDE SEQUENCE [LARGE SCALE GENOMIC DNA]</scope>
    <source>
        <strain evidence="2">m25</strain>
    </source>
</reference>
<accession>A0ABT1NK23</accession>
<dbReference type="SUPFAM" id="SSF54427">
    <property type="entry name" value="NTF2-like"/>
    <property type="match status" value="1"/>
</dbReference>
<evidence type="ECO:0000313" key="1">
    <source>
        <dbReference type="EMBL" id="MCQ1530616.1"/>
    </source>
</evidence>
<keyword evidence="2" id="KW-1185">Reference proteome</keyword>
<gene>
    <name evidence="1" type="ORF">LJD61_13825</name>
</gene>
<proteinExistence type="predicted"/>
<organism evidence="1 2">
    <name type="scientific">Lutispora saccharofermentans</name>
    <dbReference type="NCBI Taxonomy" id="3024236"/>
    <lineage>
        <taxon>Bacteria</taxon>
        <taxon>Bacillati</taxon>
        <taxon>Bacillota</taxon>
        <taxon>Clostridia</taxon>
        <taxon>Lutisporales</taxon>
        <taxon>Lutisporaceae</taxon>
        <taxon>Lutispora</taxon>
    </lineage>
</organism>
<comment type="caution">
    <text evidence="1">The sequence shown here is derived from an EMBL/GenBank/DDBJ whole genome shotgun (WGS) entry which is preliminary data.</text>
</comment>
<dbReference type="EMBL" id="JAJEKE010000013">
    <property type="protein sequence ID" value="MCQ1530616.1"/>
    <property type="molecule type" value="Genomic_DNA"/>
</dbReference>
<dbReference type="InterPro" id="IPR032710">
    <property type="entry name" value="NTF2-like_dom_sf"/>
</dbReference>
<dbReference type="Proteomes" id="UP001651880">
    <property type="component" value="Unassembled WGS sequence"/>
</dbReference>